<proteinExistence type="predicted"/>
<name>A0ACD3ADT8_9AGAR</name>
<gene>
    <name evidence="1" type="ORF">BDN72DRAFT_847152</name>
</gene>
<accession>A0ACD3ADT8</accession>
<evidence type="ECO:0000313" key="2">
    <source>
        <dbReference type="Proteomes" id="UP000308600"/>
    </source>
</evidence>
<protein>
    <submittedName>
        <fullName evidence="1">Uncharacterized protein</fullName>
    </submittedName>
</protein>
<reference evidence="1 2" key="1">
    <citation type="journal article" date="2019" name="Nat. Ecol. Evol.">
        <title>Megaphylogeny resolves global patterns of mushroom evolution.</title>
        <authorList>
            <person name="Varga T."/>
            <person name="Krizsan K."/>
            <person name="Foldi C."/>
            <person name="Dima B."/>
            <person name="Sanchez-Garcia M."/>
            <person name="Sanchez-Ramirez S."/>
            <person name="Szollosi G.J."/>
            <person name="Szarkandi J.G."/>
            <person name="Papp V."/>
            <person name="Albert L."/>
            <person name="Andreopoulos W."/>
            <person name="Angelini C."/>
            <person name="Antonin V."/>
            <person name="Barry K.W."/>
            <person name="Bougher N.L."/>
            <person name="Buchanan P."/>
            <person name="Buyck B."/>
            <person name="Bense V."/>
            <person name="Catcheside P."/>
            <person name="Chovatia M."/>
            <person name="Cooper J."/>
            <person name="Damon W."/>
            <person name="Desjardin D."/>
            <person name="Finy P."/>
            <person name="Geml J."/>
            <person name="Haridas S."/>
            <person name="Hughes K."/>
            <person name="Justo A."/>
            <person name="Karasinski D."/>
            <person name="Kautmanova I."/>
            <person name="Kiss B."/>
            <person name="Kocsube S."/>
            <person name="Kotiranta H."/>
            <person name="LaButti K.M."/>
            <person name="Lechner B.E."/>
            <person name="Liimatainen K."/>
            <person name="Lipzen A."/>
            <person name="Lukacs Z."/>
            <person name="Mihaltcheva S."/>
            <person name="Morgado L.N."/>
            <person name="Niskanen T."/>
            <person name="Noordeloos M.E."/>
            <person name="Ohm R.A."/>
            <person name="Ortiz-Santana B."/>
            <person name="Ovrebo C."/>
            <person name="Racz N."/>
            <person name="Riley R."/>
            <person name="Savchenko A."/>
            <person name="Shiryaev A."/>
            <person name="Soop K."/>
            <person name="Spirin V."/>
            <person name="Szebenyi C."/>
            <person name="Tomsovsky M."/>
            <person name="Tulloss R.E."/>
            <person name="Uehling J."/>
            <person name="Grigoriev I.V."/>
            <person name="Vagvolgyi C."/>
            <person name="Papp T."/>
            <person name="Martin F.M."/>
            <person name="Miettinen O."/>
            <person name="Hibbett D.S."/>
            <person name="Nagy L.G."/>
        </authorList>
    </citation>
    <scope>NUCLEOTIDE SEQUENCE [LARGE SCALE GENOMIC DNA]</scope>
    <source>
        <strain evidence="1 2">NL-1719</strain>
    </source>
</reference>
<keyword evidence="2" id="KW-1185">Reference proteome</keyword>
<evidence type="ECO:0000313" key="1">
    <source>
        <dbReference type="EMBL" id="TFK63910.1"/>
    </source>
</evidence>
<dbReference type="EMBL" id="ML208498">
    <property type="protein sequence ID" value="TFK63910.1"/>
    <property type="molecule type" value="Genomic_DNA"/>
</dbReference>
<organism evidence="1 2">
    <name type="scientific">Pluteus cervinus</name>
    <dbReference type="NCBI Taxonomy" id="181527"/>
    <lineage>
        <taxon>Eukaryota</taxon>
        <taxon>Fungi</taxon>
        <taxon>Dikarya</taxon>
        <taxon>Basidiomycota</taxon>
        <taxon>Agaricomycotina</taxon>
        <taxon>Agaricomycetes</taxon>
        <taxon>Agaricomycetidae</taxon>
        <taxon>Agaricales</taxon>
        <taxon>Pluteineae</taxon>
        <taxon>Pluteaceae</taxon>
        <taxon>Pluteus</taxon>
    </lineage>
</organism>
<dbReference type="Proteomes" id="UP000308600">
    <property type="component" value="Unassembled WGS sequence"/>
</dbReference>
<sequence length="414" mass="47690">MQYERQISIYKLTPKIWRKFKPLLVQKGEEQRIEKRRKELADSIARETDLVRDFWDRCLQTYELSTREFLPTLSHVMESEPIWSTMIGAIIARMKPGPLEPDDKYEKHHDQLSGFVLRWQDETRSHYIGKVRRSPTGSLQPGSVDDILELATSAFECLDCPAKNSKTAPWQAGRALIGWRALNGHLPCPNRKWKDGIEFSEKGSEAASSLATLAGLEAQTALASSLDSLDYRFTCGNCQIAPTGYRGHRGHNVWTWRQCVYHFIQMNRIEDTVHQTPKWNRLSHEMATYFKRREMPVNTQDPSWCCLHCREGPGLEDTRSRIIQHLISGHNIQVPRADVDYKHTMRAPSSIPVAIGLSEHPTPAQYYCLRCEKPTSRLYAHRAIVPHLRDKHGISDAGEGREYVCIPLYDEHYP</sequence>